<accession>A0A7J7L7I1</accession>
<name>A0A7J7L7I1_9MAGN</name>
<feature type="compositionally biased region" description="Polar residues" evidence="1">
    <location>
        <begin position="19"/>
        <end position="29"/>
    </location>
</feature>
<evidence type="ECO:0000256" key="1">
    <source>
        <dbReference type="SAM" id="MobiDB-lite"/>
    </source>
</evidence>
<feature type="region of interest" description="Disordered" evidence="1">
    <location>
        <begin position="19"/>
        <end position="42"/>
    </location>
</feature>
<evidence type="ECO:0000313" key="3">
    <source>
        <dbReference type="Proteomes" id="UP000541444"/>
    </source>
</evidence>
<keyword evidence="3" id="KW-1185">Reference proteome</keyword>
<proteinExistence type="predicted"/>
<evidence type="ECO:0000313" key="2">
    <source>
        <dbReference type="EMBL" id="KAF6138591.1"/>
    </source>
</evidence>
<protein>
    <submittedName>
        <fullName evidence="2">Uncharacterized protein</fullName>
    </submittedName>
</protein>
<comment type="caution">
    <text evidence="2">The sequence shown here is derived from an EMBL/GenBank/DDBJ whole genome shotgun (WGS) entry which is preliminary data.</text>
</comment>
<gene>
    <name evidence="2" type="ORF">GIB67_032485</name>
</gene>
<dbReference type="AlphaFoldDB" id="A0A7J7L7I1"/>
<organism evidence="2 3">
    <name type="scientific">Kingdonia uniflora</name>
    <dbReference type="NCBI Taxonomy" id="39325"/>
    <lineage>
        <taxon>Eukaryota</taxon>
        <taxon>Viridiplantae</taxon>
        <taxon>Streptophyta</taxon>
        <taxon>Embryophyta</taxon>
        <taxon>Tracheophyta</taxon>
        <taxon>Spermatophyta</taxon>
        <taxon>Magnoliopsida</taxon>
        <taxon>Ranunculales</taxon>
        <taxon>Circaeasteraceae</taxon>
        <taxon>Kingdonia</taxon>
    </lineage>
</organism>
<reference evidence="2 3" key="1">
    <citation type="journal article" date="2020" name="IScience">
        <title>Genome Sequencing of the Endangered Kingdonia uniflora (Circaeasteraceae, Ranunculales) Reveals Potential Mechanisms of Evolutionary Specialization.</title>
        <authorList>
            <person name="Sun Y."/>
            <person name="Deng T."/>
            <person name="Zhang A."/>
            <person name="Moore M.J."/>
            <person name="Landis J.B."/>
            <person name="Lin N."/>
            <person name="Zhang H."/>
            <person name="Zhang X."/>
            <person name="Huang J."/>
            <person name="Zhang X."/>
            <person name="Sun H."/>
            <person name="Wang H."/>
        </authorList>
    </citation>
    <scope>NUCLEOTIDE SEQUENCE [LARGE SCALE GENOMIC DNA]</scope>
    <source>
        <strain evidence="2">TB1705</strain>
        <tissue evidence="2">Leaf</tissue>
    </source>
</reference>
<dbReference type="EMBL" id="JACGCM010002568">
    <property type="protein sequence ID" value="KAF6138591.1"/>
    <property type="molecule type" value="Genomic_DNA"/>
</dbReference>
<dbReference type="Proteomes" id="UP000541444">
    <property type="component" value="Unassembled WGS sequence"/>
</dbReference>
<sequence length="78" mass="8932">MEMSNQKYFNHKCTWSKGNMSSSQLTRQNSEARRSTTVVPDPTTTVVRTDSRYKSVVPGGYRCNLTSYGDSVHPMFYK</sequence>